<dbReference type="Gene3D" id="3.40.640.10">
    <property type="entry name" value="Type I PLP-dependent aspartate aminotransferase-like (Major domain)"/>
    <property type="match status" value="1"/>
</dbReference>
<comment type="cofactor">
    <cofactor evidence="1 4">
        <name>pyridoxal 5'-phosphate</name>
        <dbReference type="ChEBI" id="CHEBI:597326"/>
    </cofactor>
</comment>
<keyword evidence="2" id="KW-0663">Pyridoxal phosphate</keyword>
<dbReference type="PROSITE" id="PS00595">
    <property type="entry name" value="AA_TRANSFER_CLASS_5"/>
    <property type="match status" value="1"/>
</dbReference>
<dbReference type="GO" id="GO:0031071">
    <property type="term" value="F:cysteine desulfurase activity"/>
    <property type="evidence" value="ECO:0007669"/>
    <property type="project" value="UniProtKB-EC"/>
</dbReference>
<organism evidence="6 7">
    <name type="scientific">Meiothermus granaticius NBRC 107808</name>
    <dbReference type="NCBI Taxonomy" id="1227551"/>
    <lineage>
        <taxon>Bacteria</taxon>
        <taxon>Thermotogati</taxon>
        <taxon>Deinococcota</taxon>
        <taxon>Deinococci</taxon>
        <taxon>Thermales</taxon>
        <taxon>Thermaceae</taxon>
        <taxon>Meiothermus</taxon>
    </lineage>
</organism>
<dbReference type="AlphaFoldDB" id="A0A399FCQ0"/>
<feature type="domain" description="Aminotransferase class V" evidence="5">
    <location>
        <begin position="20"/>
        <end position="382"/>
    </location>
</feature>
<dbReference type="InterPro" id="IPR015422">
    <property type="entry name" value="PyrdxlP-dep_Trfase_small"/>
</dbReference>
<keyword evidence="6" id="KW-0808">Transferase</keyword>
<dbReference type="Pfam" id="PF00266">
    <property type="entry name" value="Aminotran_5"/>
    <property type="match status" value="1"/>
</dbReference>
<reference evidence="6 7" key="1">
    <citation type="submission" date="2018-08" db="EMBL/GenBank/DDBJ databases">
        <title>Meiothermus granaticius genome AF-68 sequencing project.</title>
        <authorList>
            <person name="Da Costa M.S."/>
            <person name="Albuquerque L."/>
            <person name="Raposo P."/>
            <person name="Froufe H.J.C."/>
            <person name="Barroso C.S."/>
            <person name="Egas C."/>
        </authorList>
    </citation>
    <scope>NUCLEOTIDE SEQUENCE [LARGE SCALE GENOMIC DNA]</scope>
    <source>
        <strain evidence="6 7">AF-68</strain>
    </source>
</reference>
<name>A0A399FCQ0_9DEIN</name>
<dbReference type="Gene3D" id="3.90.1150.10">
    <property type="entry name" value="Aspartate Aminotransferase, domain 1"/>
    <property type="match status" value="1"/>
</dbReference>
<dbReference type="InterPro" id="IPR000192">
    <property type="entry name" value="Aminotrans_V_dom"/>
</dbReference>
<dbReference type="InterPro" id="IPR020578">
    <property type="entry name" value="Aminotrans_V_PyrdxlP_BS"/>
</dbReference>
<dbReference type="SUPFAM" id="SSF53383">
    <property type="entry name" value="PLP-dependent transferases"/>
    <property type="match status" value="1"/>
</dbReference>
<dbReference type="EC" id="2.8.1.7" evidence="6"/>
<dbReference type="OrthoDB" id="513408at2"/>
<dbReference type="EMBL" id="QWLB01000005">
    <property type="protein sequence ID" value="RIH93505.1"/>
    <property type="molecule type" value="Genomic_DNA"/>
</dbReference>
<comment type="caution">
    <text evidence="6">The sequence shown here is derived from an EMBL/GenBank/DDBJ whole genome shotgun (WGS) entry which is preliminary data.</text>
</comment>
<evidence type="ECO:0000259" key="5">
    <source>
        <dbReference type="Pfam" id="PF00266"/>
    </source>
</evidence>
<evidence type="ECO:0000256" key="4">
    <source>
        <dbReference type="RuleBase" id="RU004504"/>
    </source>
</evidence>
<accession>A0A399FCQ0</accession>
<evidence type="ECO:0000313" key="6">
    <source>
        <dbReference type="EMBL" id="RIH93505.1"/>
    </source>
</evidence>
<evidence type="ECO:0000256" key="2">
    <source>
        <dbReference type="ARBA" id="ARBA00022898"/>
    </source>
</evidence>
<sequence length="396" mass="43522">MIDLHKARLETPGVSQVAHFNNAGAALMPGVVLDTIKAHLDLEAYAGGYEAARLRRVELAAVYASLAQLLGCTPAEIAVVENATRAWDMAFYSIPFSAGDRILTSQAEYASNYIAYLQAAKRYGAVVEVIPNDEHGQVDVEALERMLRQPTRLVAITHVPTNGGLVNPASEIGWLTRKEGVLYLLDACQSVGQMPINVQEIGCDMLSATSRKYLRGPRGMGFLYVRQAVLEALEPPFLDLHAATWVAPDRYALDPTAKRFENWESNIAAKLGLGVAVDYALGWGLEDIWARIKGLSRQLRQGLAELSGVELCDLGVEPCGIVSFRLEGHSSDSVRDELLQQRINVNVSRAPSTLLDMTRRSISDLVRASLHYYNSEEEIERLLQSLFKLSGSARVL</sequence>
<proteinExistence type="inferred from homology"/>
<evidence type="ECO:0000256" key="1">
    <source>
        <dbReference type="ARBA" id="ARBA00001933"/>
    </source>
</evidence>
<dbReference type="Proteomes" id="UP000266178">
    <property type="component" value="Unassembled WGS sequence"/>
</dbReference>
<keyword evidence="7" id="KW-1185">Reference proteome</keyword>
<protein>
    <submittedName>
        <fullName evidence="6">Putative cysteine desulfurase</fullName>
        <ecNumber evidence="6">2.8.1.7</ecNumber>
    </submittedName>
</protein>
<evidence type="ECO:0000256" key="3">
    <source>
        <dbReference type="RuleBase" id="RU004075"/>
    </source>
</evidence>
<dbReference type="InterPro" id="IPR015421">
    <property type="entry name" value="PyrdxlP-dep_Trfase_major"/>
</dbReference>
<gene>
    <name evidence="6" type="primary">csd_1</name>
    <name evidence="6" type="ORF">Mgrana_00559</name>
</gene>
<evidence type="ECO:0000313" key="7">
    <source>
        <dbReference type="Proteomes" id="UP000266178"/>
    </source>
</evidence>
<dbReference type="PANTHER" id="PTHR43586">
    <property type="entry name" value="CYSTEINE DESULFURASE"/>
    <property type="match status" value="1"/>
</dbReference>
<comment type="similarity">
    <text evidence="3">Belongs to the class-V pyridoxal-phosphate-dependent aminotransferase family.</text>
</comment>
<dbReference type="InterPro" id="IPR015424">
    <property type="entry name" value="PyrdxlP-dep_Trfase"/>
</dbReference>
<dbReference type="PANTHER" id="PTHR43586:SF24">
    <property type="entry name" value="BLR4730 PROTEIN"/>
    <property type="match status" value="1"/>
</dbReference>
<dbReference type="RefSeq" id="WP_119356080.1">
    <property type="nucleotide sequence ID" value="NZ_BJXM01000003.1"/>
</dbReference>